<feature type="compositionally biased region" description="Polar residues" evidence="10">
    <location>
        <begin position="82"/>
        <end position="99"/>
    </location>
</feature>
<keyword evidence="6 9" id="KW-0863">Zinc-finger</keyword>
<evidence type="ECO:0000313" key="12">
    <source>
        <dbReference type="EMBL" id="DAD47298.1"/>
    </source>
</evidence>
<evidence type="ECO:0000256" key="8">
    <source>
        <dbReference type="ARBA" id="ARBA00022833"/>
    </source>
</evidence>
<dbReference type="FunFam" id="3.30.40.10:FF:000376">
    <property type="entry name" value="Putative E3 ubiquitin-protein ligase RHB1A"/>
    <property type="match status" value="1"/>
</dbReference>
<comment type="caution">
    <text evidence="12">The sequence shown here is derived from an EMBL/GenBank/DDBJ whole genome shotgun (WGS) entry which is preliminary data.</text>
</comment>
<evidence type="ECO:0000313" key="13">
    <source>
        <dbReference type="Proteomes" id="UP000607653"/>
    </source>
</evidence>
<evidence type="ECO:0000256" key="2">
    <source>
        <dbReference type="ARBA" id="ARBA00004906"/>
    </source>
</evidence>
<evidence type="ECO:0000256" key="9">
    <source>
        <dbReference type="PROSITE-ProRule" id="PRU00175"/>
    </source>
</evidence>
<feature type="region of interest" description="Disordered" evidence="10">
    <location>
        <begin position="57"/>
        <end position="99"/>
    </location>
</feature>
<dbReference type="GO" id="GO:0061630">
    <property type="term" value="F:ubiquitin protein ligase activity"/>
    <property type="evidence" value="ECO:0007669"/>
    <property type="project" value="UniProtKB-EC"/>
</dbReference>
<dbReference type="GO" id="GO:0008270">
    <property type="term" value="F:zinc ion binding"/>
    <property type="evidence" value="ECO:0007669"/>
    <property type="project" value="UniProtKB-KW"/>
</dbReference>
<keyword evidence="4" id="KW-0808">Transferase</keyword>
<evidence type="ECO:0000256" key="4">
    <source>
        <dbReference type="ARBA" id="ARBA00022679"/>
    </source>
</evidence>
<dbReference type="InterPro" id="IPR013083">
    <property type="entry name" value="Znf_RING/FYVE/PHD"/>
</dbReference>
<proteinExistence type="predicted"/>
<dbReference type="AlphaFoldDB" id="A0A822ZZB1"/>
<name>A0A822ZZB1_NELNU</name>
<sequence length="215" mass="23459">MGGCCCCCSSRRSQLDGTPICYYCPQALEERESLTVHQGATPALSTGVLVNANLQTSSPDTYCPPPAPLPYDVDLGRPETPPSTQESSANKSELQTTNSETVQEMLISSGAETLVACESLKESDCKGETKSLPSSPKESDVELSKLSEAIISATEEEDVCPTCLEEYDEQNPRIITKCEHHFHLACILEWMERSDTCPVCDQVCLEMIFNHTVNA</sequence>
<comment type="pathway">
    <text evidence="2">Protein modification; protein ubiquitination.</text>
</comment>
<organism evidence="12 13">
    <name type="scientific">Nelumbo nucifera</name>
    <name type="common">Sacred lotus</name>
    <dbReference type="NCBI Taxonomy" id="4432"/>
    <lineage>
        <taxon>Eukaryota</taxon>
        <taxon>Viridiplantae</taxon>
        <taxon>Streptophyta</taxon>
        <taxon>Embryophyta</taxon>
        <taxon>Tracheophyta</taxon>
        <taxon>Spermatophyta</taxon>
        <taxon>Magnoliopsida</taxon>
        <taxon>Proteales</taxon>
        <taxon>Nelumbonaceae</taxon>
        <taxon>Nelumbo</taxon>
    </lineage>
</organism>
<keyword evidence="7" id="KW-0833">Ubl conjugation pathway</keyword>
<evidence type="ECO:0000256" key="6">
    <source>
        <dbReference type="ARBA" id="ARBA00022771"/>
    </source>
</evidence>
<dbReference type="InterPro" id="IPR024766">
    <property type="entry name" value="Znf_RING_H2"/>
</dbReference>
<reference evidence="12 13" key="1">
    <citation type="journal article" date="2020" name="Mol. Biol. Evol.">
        <title>Distinct Expression and Methylation Patterns for Genes with Different Fates following a Single Whole-Genome Duplication in Flowering Plants.</title>
        <authorList>
            <person name="Shi T."/>
            <person name="Rahmani R.S."/>
            <person name="Gugger P.F."/>
            <person name="Wang M."/>
            <person name="Li H."/>
            <person name="Zhang Y."/>
            <person name="Li Z."/>
            <person name="Wang Q."/>
            <person name="Van de Peer Y."/>
            <person name="Marchal K."/>
            <person name="Chen J."/>
        </authorList>
    </citation>
    <scope>NUCLEOTIDE SEQUENCE [LARGE SCALE GENOMIC DNA]</scope>
    <source>
        <tissue evidence="12">Leaf</tissue>
    </source>
</reference>
<gene>
    <name evidence="12" type="ORF">HUJ06_017235</name>
</gene>
<evidence type="ECO:0000256" key="1">
    <source>
        <dbReference type="ARBA" id="ARBA00000900"/>
    </source>
</evidence>
<feature type="domain" description="RING-type" evidence="11">
    <location>
        <begin position="160"/>
        <end position="201"/>
    </location>
</feature>
<keyword evidence="5" id="KW-0479">Metal-binding</keyword>
<comment type="catalytic activity">
    <reaction evidence="1">
        <text>S-ubiquitinyl-[E2 ubiquitin-conjugating enzyme]-L-cysteine + [acceptor protein]-L-lysine = [E2 ubiquitin-conjugating enzyme]-L-cysteine + N(6)-ubiquitinyl-[acceptor protein]-L-lysine.</text>
        <dbReference type="EC" id="2.3.2.27"/>
    </reaction>
</comment>
<dbReference type="SMART" id="SM00184">
    <property type="entry name" value="RING"/>
    <property type="match status" value="1"/>
</dbReference>
<dbReference type="PANTHER" id="PTHR46463:SF89">
    <property type="entry name" value="E3 UBIQUITIN-PROTEIN LIGASE RHB1A-RELATED"/>
    <property type="match status" value="1"/>
</dbReference>
<dbReference type="PROSITE" id="PS50089">
    <property type="entry name" value="ZF_RING_2"/>
    <property type="match status" value="1"/>
</dbReference>
<dbReference type="PANTHER" id="PTHR46463">
    <property type="entry name" value="ZINC FINGER, RING/FYVE/PHD-TYPE"/>
    <property type="match status" value="1"/>
</dbReference>
<dbReference type="Gene3D" id="3.30.40.10">
    <property type="entry name" value="Zinc/RING finger domain, C3HC4 (zinc finger)"/>
    <property type="match status" value="1"/>
</dbReference>
<dbReference type="EC" id="2.3.2.27" evidence="3"/>
<keyword evidence="13" id="KW-1185">Reference proteome</keyword>
<evidence type="ECO:0000256" key="10">
    <source>
        <dbReference type="SAM" id="MobiDB-lite"/>
    </source>
</evidence>
<accession>A0A822ZZB1</accession>
<protein>
    <recommendedName>
        <fullName evidence="3">RING-type E3 ubiquitin transferase</fullName>
        <ecNumber evidence="3">2.3.2.27</ecNumber>
    </recommendedName>
</protein>
<keyword evidence="8" id="KW-0862">Zinc</keyword>
<dbReference type="InterPro" id="IPR001841">
    <property type="entry name" value="Znf_RING"/>
</dbReference>
<dbReference type="Pfam" id="PF12678">
    <property type="entry name" value="zf-rbx1"/>
    <property type="match status" value="1"/>
</dbReference>
<evidence type="ECO:0000256" key="7">
    <source>
        <dbReference type="ARBA" id="ARBA00022786"/>
    </source>
</evidence>
<evidence type="ECO:0000256" key="5">
    <source>
        <dbReference type="ARBA" id="ARBA00022723"/>
    </source>
</evidence>
<evidence type="ECO:0000256" key="3">
    <source>
        <dbReference type="ARBA" id="ARBA00012483"/>
    </source>
</evidence>
<dbReference type="SUPFAM" id="SSF57850">
    <property type="entry name" value="RING/U-box"/>
    <property type="match status" value="1"/>
</dbReference>
<dbReference type="Proteomes" id="UP000607653">
    <property type="component" value="Unassembled WGS sequence"/>
</dbReference>
<dbReference type="CDD" id="cd23116">
    <property type="entry name" value="RING-H2_AIRP1-like"/>
    <property type="match status" value="1"/>
</dbReference>
<evidence type="ECO:0000259" key="11">
    <source>
        <dbReference type="PROSITE" id="PS50089"/>
    </source>
</evidence>
<dbReference type="EMBL" id="DUZY01000008">
    <property type="protein sequence ID" value="DAD47298.1"/>
    <property type="molecule type" value="Genomic_DNA"/>
</dbReference>